<keyword evidence="4" id="KW-1185">Reference proteome</keyword>
<feature type="coiled-coil region" evidence="1">
    <location>
        <begin position="109"/>
        <end position="338"/>
    </location>
</feature>
<evidence type="ECO:0000313" key="4">
    <source>
        <dbReference type="Proteomes" id="UP001159428"/>
    </source>
</evidence>
<reference evidence="3 4" key="1">
    <citation type="submission" date="2022-05" db="EMBL/GenBank/DDBJ databases">
        <authorList>
            <consortium name="Genoscope - CEA"/>
            <person name="William W."/>
        </authorList>
    </citation>
    <scope>NUCLEOTIDE SEQUENCE [LARGE SCALE GENOMIC DNA]</scope>
</reference>
<protein>
    <submittedName>
        <fullName evidence="3">Uncharacterized protein</fullName>
    </submittedName>
</protein>
<dbReference type="GO" id="GO:0030992">
    <property type="term" value="C:intraciliary transport particle B"/>
    <property type="evidence" value="ECO:0007669"/>
    <property type="project" value="InterPro"/>
</dbReference>
<dbReference type="PANTHER" id="PTHR31432:SF0">
    <property type="entry name" value="INTRAFLAGELLAR TRANSPORT PROTEIN 74 HOMOLOG"/>
    <property type="match status" value="1"/>
</dbReference>
<keyword evidence="1" id="KW-0175">Coiled coil</keyword>
<name>A0AAU9WJ89_9CNID</name>
<dbReference type="GO" id="GO:0048487">
    <property type="term" value="F:beta-tubulin binding"/>
    <property type="evidence" value="ECO:0007669"/>
    <property type="project" value="InterPro"/>
</dbReference>
<sequence>MSDFGRPPSARGYRPPSGKGMRPGSGARGRMPPSSMGRPPGTAAMRLPPGTGMAPGTARPGSRAGELGGALNAQIRVAERPMTKQGLTGMKTSAGRGPQRAIYDKSFYMGQLRAKITELAAEIAKMQKEVDQFDQENATFLTYEKRAEGLATEIKELQGQLADYNTLLDKINTDTEMDDIVQDFNALKIQNEREQNSIDELFTQRRDKEQQIKQLELELDQERRMAESLVEDMPPDQRAKYAKLKNVNNSLQTELEQKQQDLDALTTRIQNLEDEVSSSPVKQEAVTLYEKLNELGEKKQSLLDEMEKENKGTPAEERERLLKQVKEDNQEIAGMERNGVQLLPSLIVRLHPLSFLPQLFAQASKKRFTERLLACSVVCHLSSLLKVVSYSDCRTSELREKIEAANGEIQQLDMDLEEHQGERNVKYKELKKREETMDEFLETFEEVKANEQTRKQQLENNIVNVLEHMSRGMARTKHLPSPAELQRMKDDLNFKETEMHKSQSTATSLGSEHTRLQMDLEKVEQLETKITTELESLKERIQTMTQELETFSDLDALRDQSEEKKTRLYGEKKTLSARKETFKKHVQRLSSLYDATKSKLMENETHSQLGNLERKWQHHEQNNFVMKEFIATKSMESDYRPLKQNVSEQLEDINKLLIQSLGK</sequence>
<dbReference type="PANTHER" id="PTHR31432">
    <property type="entry name" value="INTRAFLAGELLAR TRANSPORT PROTEIN 74 HOMOLOG"/>
    <property type="match status" value="1"/>
</dbReference>
<dbReference type="Proteomes" id="UP001159428">
    <property type="component" value="Unassembled WGS sequence"/>
</dbReference>
<feature type="coiled-coil region" evidence="1">
    <location>
        <begin position="395"/>
        <end position="468"/>
    </location>
</feature>
<feature type="region of interest" description="Disordered" evidence="2">
    <location>
        <begin position="1"/>
        <end position="66"/>
    </location>
</feature>
<dbReference type="EMBL" id="CALNXJ010000015">
    <property type="protein sequence ID" value="CAH3115894.1"/>
    <property type="molecule type" value="Genomic_DNA"/>
</dbReference>
<comment type="caution">
    <text evidence="3">The sequence shown here is derived from an EMBL/GenBank/DDBJ whole genome shotgun (WGS) entry which is preliminary data.</text>
</comment>
<evidence type="ECO:0000256" key="2">
    <source>
        <dbReference type="SAM" id="MobiDB-lite"/>
    </source>
</evidence>
<dbReference type="GO" id="GO:0035735">
    <property type="term" value="P:intraciliary transport involved in cilium assembly"/>
    <property type="evidence" value="ECO:0007669"/>
    <property type="project" value="TreeGrafter"/>
</dbReference>
<dbReference type="AlphaFoldDB" id="A0AAU9WJ89"/>
<dbReference type="InterPro" id="IPR029602">
    <property type="entry name" value="IFT74"/>
</dbReference>
<feature type="coiled-coil region" evidence="1">
    <location>
        <begin position="520"/>
        <end position="554"/>
    </location>
</feature>
<evidence type="ECO:0000313" key="3">
    <source>
        <dbReference type="EMBL" id="CAH3115894.1"/>
    </source>
</evidence>
<dbReference type="GO" id="GO:0005929">
    <property type="term" value="C:cilium"/>
    <property type="evidence" value="ECO:0007669"/>
    <property type="project" value="TreeGrafter"/>
</dbReference>
<dbReference type="Gene3D" id="1.10.287.1490">
    <property type="match status" value="1"/>
</dbReference>
<gene>
    <name evidence="3" type="ORF">PMEA_00006839</name>
</gene>
<organism evidence="3 4">
    <name type="scientific">Pocillopora meandrina</name>
    <dbReference type="NCBI Taxonomy" id="46732"/>
    <lineage>
        <taxon>Eukaryota</taxon>
        <taxon>Metazoa</taxon>
        <taxon>Cnidaria</taxon>
        <taxon>Anthozoa</taxon>
        <taxon>Hexacorallia</taxon>
        <taxon>Scleractinia</taxon>
        <taxon>Astrocoeniina</taxon>
        <taxon>Pocilloporidae</taxon>
        <taxon>Pocillopora</taxon>
    </lineage>
</organism>
<accession>A0AAU9WJ89</accession>
<proteinExistence type="predicted"/>
<evidence type="ECO:0000256" key="1">
    <source>
        <dbReference type="SAM" id="Coils"/>
    </source>
</evidence>